<comment type="caution">
    <text evidence="3">The sequence shown here is derived from an EMBL/GenBank/DDBJ whole genome shotgun (WGS) entry which is preliminary data.</text>
</comment>
<keyword evidence="1" id="KW-0560">Oxidoreductase</keyword>
<dbReference type="PANTHER" id="PTHR43364">
    <property type="entry name" value="NADH-SPECIFIC METHYLGLYOXAL REDUCTASE-RELATED"/>
    <property type="match status" value="1"/>
</dbReference>
<keyword evidence="4" id="KW-1185">Reference proteome</keyword>
<proteinExistence type="predicted"/>
<dbReference type="Proteomes" id="UP001048976">
    <property type="component" value="Unassembled WGS sequence"/>
</dbReference>
<dbReference type="RefSeq" id="WP_169375206.1">
    <property type="nucleotide sequence ID" value="NZ_JAHSTY010000002.1"/>
</dbReference>
<dbReference type="PANTHER" id="PTHR43364:SF4">
    <property type="entry name" value="NAD(P)-LINKED OXIDOREDUCTASE SUPERFAMILY PROTEIN"/>
    <property type="match status" value="1"/>
</dbReference>
<sequence length="359" mass="38790">MSSTTALDHYRLLGRSGMRVSPLALGTMTFGDDWGWGMQEAEARQIFDAYVDRGGNLIDSAVNYTNGASERMLGQFLKGKRERLVVSTKYTMARDPGDPNSGGNHRMNLMRSVETSLKQLDTDRIELLYLHAWDFTTSADEVMRGLDDLVRSGKVLYLGICNTPAWKVAHLQTLADLRGWSPLVALQIEYSLVERSVEHELIPMAAALGLGVLPWSPLGGGILSGKYSHADLGQASEAGVSATRKGVISSSGHLNERALHIASVVGAVASEMGVTPSQLALAWTLQNPAVVAPVMGARTLAQAQDNFGALATPLDAEHLARLDQASAPEPIFPERFVSRPMVQQLIFGGTSLRHREGSV</sequence>
<dbReference type="Gene3D" id="3.20.20.100">
    <property type="entry name" value="NADP-dependent oxidoreductase domain"/>
    <property type="match status" value="1"/>
</dbReference>
<evidence type="ECO:0000259" key="2">
    <source>
        <dbReference type="Pfam" id="PF00248"/>
    </source>
</evidence>
<accession>A0ABS6P4T7</accession>
<evidence type="ECO:0000313" key="4">
    <source>
        <dbReference type="Proteomes" id="UP001048976"/>
    </source>
</evidence>
<name>A0ABS6P4T7_9PSED</name>
<dbReference type="SUPFAM" id="SSF51430">
    <property type="entry name" value="NAD(P)-linked oxidoreductase"/>
    <property type="match status" value="1"/>
</dbReference>
<dbReference type="InterPro" id="IPR036812">
    <property type="entry name" value="NAD(P)_OxRdtase_dom_sf"/>
</dbReference>
<dbReference type="Pfam" id="PF00248">
    <property type="entry name" value="Aldo_ket_red"/>
    <property type="match status" value="1"/>
</dbReference>
<feature type="domain" description="NADP-dependent oxidoreductase" evidence="2">
    <location>
        <begin position="22"/>
        <end position="325"/>
    </location>
</feature>
<evidence type="ECO:0000256" key="1">
    <source>
        <dbReference type="ARBA" id="ARBA00023002"/>
    </source>
</evidence>
<dbReference type="InterPro" id="IPR023210">
    <property type="entry name" value="NADP_OxRdtase_dom"/>
</dbReference>
<organism evidence="3 4">
    <name type="scientific">Pseudomonas azadiae</name>
    <dbReference type="NCBI Taxonomy" id="2843612"/>
    <lineage>
        <taxon>Bacteria</taxon>
        <taxon>Pseudomonadati</taxon>
        <taxon>Pseudomonadota</taxon>
        <taxon>Gammaproteobacteria</taxon>
        <taxon>Pseudomonadales</taxon>
        <taxon>Pseudomonadaceae</taxon>
        <taxon>Pseudomonas</taxon>
    </lineage>
</organism>
<reference evidence="3" key="1">
    <citation type="submission" date="2021-06" db="EMBL/GenBank/DDBJ databases">
        <title>Updating the genus Pseudomonas: Description of 43 new species and partition of the Pseudomonas putida group.</title>
        <authorList>
            <person name="Girard L."/>
            <person name="Lood C."/>
            <person name="Vandamme P."/>
            <person name="Rokni-Zadeh H."/>
            <person name="Van Noort V."/>
            <person name="Hofte M."/>
            <person name="Lavigne R."/>
            <person name="De Mot R."/>
        </authorList>
    </citation>
    <scope>NUCLEOTIDE SEQUENCE</scope>
    <source>
        <strain evidence="3">SWRI103</strain>
    </source>
</reference>
<dbReference type="CDD" id="cd19080">
    <property type="entry name" value="AKR_AKR9A_9B"/>
    <property type="match status" value="1"/>
</dbReference>
<gene>
    <name evidence="3" type="ORF">KVG91_23180</name>
</gene>
<evidence type="ECO:0000313" key="3">
    <source>
        <dbReference type="EMBL" id="MBV4455489.1"/>
    </source>
</evidence>
<dbReference type="InterPro" id="IPR050523">
    <property type="entry name" value="AKR_Detox_Biosynth"/>
</dbReference>
<protein>
    <submittedName>
        <fullName evidence="3">Aldo/keto reductase</fullName>
    </submittedName>
</protein>
<dbReference type="EMBL" id="JAHSTY010000002">
    <property type="protein sequence ID" value="MBV4455489.1"/>
    <property type="molecule type" value="Genomic_DNA"/>
</dbReference>